<dbReference type="AlphaFoldDB" id="M3AGE1"/>
<keyword evidence="1" id="KW-1133">Transmembrane helix</keyword>
<feature type="transmembrane region" description="Helical" evidence="1">
    <location>
        <begin position="18"/>
        <end position="37"/>
    </location>
</feature>
<evidence type="ECO:0000313" key="2">
    <source>
        <dbReference type="EMBL" id="EME71619.1"/>
    </source>
</evidence>
<dbReference type="GO" id="GO:0005886">
    <property type="term" value="C:plasma membrane"/>
    <property type="evidence" value="ECO:0007669"/>
    <property type="project" value="TreeGrafter"/>
</dbReference>
<dbReference type="InterPro" id="IPR052894">
    <property type="entry name" value="AsmA-related"/>
</dbReference>
<organism evidence="2 3">
    <name type="scientific">Paramagnetospirillum caucaseum</name>
    <dbReference type="NCBI Taxonomy" id="1244869"/>
    <lineage>
        <taxon>Bacteria</taxon>
        <taxon>Pseudomonadati</taxon>
        <taxon>Pseudomonadota</taxon>
        <taxon>Alphaproteobacteria</taxon>
        <taxon>Rhodospirillales</taxon>
        <taxon>Magnetospirillaceae</taxon>
        <taxon>Paramagnetospirillum</taxon>
    </lineage>
</organism>
<keyword evidence="3" id="KW-1185">Reference proteome</keyword>
<dbReference type="Pfam" id="PF05359">
    <property type="entry name" value="DUF748"/>
    <property type="match status" value="1"/>
</dbReference>
<dbReference type="GO" id="GO:0090313">
    <property type="term" value="P:regulation of protein targeting to membrane"/>
    <property type="evidence" value="ECO:0007669"/>
    <property type="project" value="TreeGrafter"/>
</dbReference>
<sequence>MKLVGGILWGHEIRRRHVVAAVAGLVGLVLALAWQLLPEAGLRWGLAKGLRGLGMVEVSIADTDISLFGGRLTVRKVVAQPALGHALGIGDFDLKFRWKPLLDRRLVLDRVAAEGIDIDLKRQDGGFVLNGLPLAVTAPAASDRSAPAWSIDMAGLELTKSRLRLADGDFAADIAIERLVVENLNSLEPGRAVSFSLKGSLNGAAITLSGTAHPFADEPAFAVAAHAQRLSLADFAALAAPAGVTGLAGQADAAVTAEGALRRKGPDLKVNGRLVLDAPAMDAPVAAKVGRLELELGRLVWDGAKVELAAGLVAEALAVAAPGGGGSAGKLSLDLKALSWDGSRLGLEGRAEGTVLAGKAEGGEGAAAKLLLEAGHLGWDGRRLGWRGGLKLSGAHIRAAGHDAVPESVDWSGRLDLDIAELAGKADGRLALGPLRLVVGDIRTALRAAEAQGWVEFGKAVAGELPKARLDGLSVHDTGRKVDWAEVEKIEADGVRMERDGAVAVARLDAGGLNALRKEGQGGYSWRVTARHLRLGQARRDAKGEVSLDEVHLDGLLARLNRTPEGLVGFEFGDGGAKAGPGDAPRIRVGRLVVGGGSRINLRDRTLAETVRLDVTPLELSITGLDSKSPDRDSPFELKAGVGRGLVVAAGTARPFAEKVSGRIDGKITAFELPPLSPYLAEALGVHLQSGHFDGTLGVGADQGRLSGALDVALSNLFIAVADPNAPVAVKAEMPIETVLDLLRDGEDRIRLSLPIRGDTANPDVDVSDAVAQAVAGALKSTVLTTLKLAFPVAMLIEMAVDADDKAHLALPPLAFAPGADVLSAEHEKALAGIAELMKGRPGLRLTLCGKADDSDWPPVAARRRAADKPLLSRLEQLVGFERAAETLGPPDRNLLSALAQRRTNAARDFLADKGGVETARLFGCRPLVEASGKGPRVELLL</sequence>
<proteinExistence type="predicted"/>
<name>M3AGE1_9PROT</name>
<comment type="caution">
    <text evidence="2">The sequence shown here is derived from an EMBL/GenBank/DDBJ whole genome shotgun (WGS) entry which is preliminary data.</text>
</comment>
<dbReference type="eggNOG" id="COG2885">
    <property type="taxonomic scope" value="Bacteria"/>
</dbReference>
<dbReference type="Gene3D" id="3.30.1330.60">
    <property type="entry name" value="OmpA-like domain"/>
    <property type="match status" value="1"/>
</dbReference>
<accession>M3AGE1</accession>
<keyword evidence="1" id="KW-0472">Membrane</keyword>
<dbReference type="PATRIC" id="fig|1244869.3.peg.347"/>
<dbReference type="Proteomes" id="UP000011744">
    <property type="component" value="Unassembled WGS sequence"/>
</dbReference>
<gene>
    <name evidence="2" type="ORF">H261_01766</name>
</gene>
<dbReference type="PANTHER" id="PTHR30441">
    <property type="entry name" value="DUF748 DOMAIN-CONTAINING PROTEIN"/>
    <property type="match status" value="1"/>
</dbReference>
<dbReference type="PANTHER" id="PTHR30441:SF8">
    <property type="entry name" value="DUF748 DOMAIN-CONTAINING PROTEIN"/>
    <property type="match status" value="1"/>
</dbReference>
<reference evidence="2 3" key="1">
    <citation type="journal article" date="2014" name="Genome Announc.">
        <title>Draft Genome Sequence of Magnetospirillum sp. Strain SO-1, a Freshwater Magnetotactic Bacterium Isolated from the Ol'khovka River, Russia.</title>
        <authorList>
            <person name="Grouzdev D.S."/>
            <person name="Dziuba M.V."/>
            <person name="Sukhacheva M.S."/>
            <person name="Mardanov A.V."/>
            <person name="Beletskiy A.V."/>
            <person name="Kuznetsov B.B."/>
            <person name="Skryabin K.G."/>
        </authorList>
    </citation>
    <scope>NUCLEOTIDE SEQUENCE [LARGE SCALE GENOMIC DNA]</scope>
    <source>
        <strain evidence="2 3">SO-1</strain>
    </source>
</reference>
<dbReference type="RefSeq" id="WP_008613636.1">
    <property type="nucleotide sequence ID" value="NZ_AONQ01000003.1"/>
</dbReference>
<protein>
    <recommendedName>
        <fullName evidence="4">DUF748 domain-containing protein</fullName>
    </recommendedName>
</protein>
<dbReference type="EMBL" id="AONQ01000003">
    <property type="protein sequence ID" value="EME71619.1"/>
    <property type="molecule type" value="Genomic_DNA"/>
</dbReference>
<dbReference type="InterPro" id="IPR036737">
    <property type="entry name" value="OmpA-like_sf"/>
</dbReference>
<dbReference type="eggNOG" id="COG2982">
    <property type="taxonomic scope" value="Bacteria"/>
</dbReference>
<evidence type="ECO:0000256" key="1">
    <source>
        <dbReference type="SAM" id="Phobius"/>
    </source>
</evidence>
<evidence type="ECO:0008006" key="4">
    <source>
        <dbReference type="Google" id="ProtNLM"/>
    </source>
</evidence>
<keyword evidence="1" id="KW-0812">Transmembrane</keyword>
<dbReference type="STRING" id="1244869.H261_01766"/>
<evidence type="ECO:0000313" key="3">
    <source>
        <dbReference type="Proteomes" id="UP000011744"/>
    </source>
</evidence>
<dbReference type="InterPro" id="IPR008023">
    <property type="entry name" value="DUF748"/>
</dbReference>